<organism evidence="3 4">
    <name type="scientific">Sistotremastrum suecicum HHB10207 ss-3</name>
    <dbReference type="NCBI Taxonomy" id="1314776"/>
    <lineage>
        <taxon>Eukaryota</taxon>
        <taxon>Fungi</taxon>
        <taxon>Dikarya</taxon>
        <taxon>Basidiomycota</taxon>
        <taxon>Agaricomycotina</taxon>
        <taxon>Agaricomycetes</taxon>
        <taxon>Sistotremastrales</taxon>
        <taxon>Sistotremastraceae</taxon>
        <taxon>Sistotremastrum</taxon>
    </lineage>
</organism>
<accession>A0A166A0I9</accession>
<dbReference type="Gene3D" id="1.20.120.520">
    <property type="entry name" value="nmb1532 protein domain like"/>
    <property type="match status" value="1"/>
</dbReference>
<dbReference type="InterPro" id="IPR012312">
    <property type="entry name" value="Hemerythrin-like"/>
</dbReference>
<dbReference type="AlphaFoldDB" id="A0A166A0I9"/>
<protein>
    <recommendedName>
        <fullName evidence="2">Hemerythrin-like domain-containing protein</fullName>
    </recommendedName>
</protein>
<evidence type="ECO:0000256" key="1">
    <source>
        <dbReference type="SAM" id="MobiDB-lite"/>
    </source>
</evidence>
<proteinExistence type="predicted"/>
<keyword evidence="4" id="KW-1185">Reference proteome</keyword>
<dbReference type="OrthoDB" id="9983919at2759"/>
<name>A0A166A0I9_9AGAM</name>
<dbReference type="Proteomes" id="UP000076798">
    <property type="component" value="Unassembled WGS sequence"/>
</dbReference>
<feature type="region of interest" description="Disordered" evidence="1">
    <location>
        <begin position="167"/>
        <end position="201"/>
    </location>
</feature>
<dbReference type="STRING" id="1314776.A0A166A0I9"/>
<dbReference type="PANTHER" id="PTHR35585:SF1">
    <property type="entry name" value="HHE DOMAIN PROTEIN (AFU_ORTHOLOGUE AFUA_4G00730)"/>
    <property type="match status" value="1"/>
</dbReference>
<evidence type="ECO:0000313" key="3">
    <source>
        <dbReference type="EMBL" id="KZT34832.1"/>
    </source>
</evidence>
<reference evidence="3 4" key="1">
    <citation type="journal article" date="2016" name="Mol. Biol. Evol.">
        <title>Comparative Genomics of Early-Diverging Mushroom-Forming Fungi Provides Insights into the Origins of Lignocellulose Decay Capabilities.</title>
        <authorList>
            <person name="Nagy L.G."/>
            <person name="Riley R."/>
            <person name="Tritt A."/>
            <person name="Adam C."/>
            <person name="Daum C."/>
            <person name="Floudas D."/>
            <person name="Sun H."/>
            <person name="Yadav J.S."/>
            <person name="Pangilinan J."/>
            <person name="Larsson K.H."/>
            <person name="Matsuura K."/>
            <person name="Barry K."/>
            <person name="Labutti K."/>
            <person name="Kuo R."/>
            <person name="Ohm R.A."/>
            <person name="Bhattacharya S.S."/>
            <person name="Shirouzu T."/>
            <person name="Yoshinaga Y."/>
            <person name="Martin F.M."/>
            <person name="Grigoriev I.V."/>
            <person name="Hibbett D.S."/>
        </authorList>
    </citation>
    <scope>NUCLEOTIDE SEQUENCE [LARGE SCALE GENOMIC DNA]</scope>
    <source>
        <strain evidence="3 4">HHB10207 ss-3</strain>
    </source>
</reference>
<dbReference type="PANTHER" id="PTHR35585">
    <property type="entry name" value="HHE DOMAIN PROTEIN (AFU_ORTHOLOGUE AFUA_4G00730)"/>
    <property type="match status" value="1"/>
</dbReference>
<dbReference type="Pfam" id="PF01814">
    <property type="entry name" value="Hemerythrin"/>
    <property type="match status" value="1"/>
</dbReference>
<sequence>MSRPFALAQASFRPSLLTAQRSRVYLRLSSQFNFRKAMSTRALTAAIKDDHEEMYEYHEKYQKASGDVDTQERWARQLIWEVARHAVGEEIVVYPLMEKHLGAKGKELADHDRKEHQDVKQYLSDLESLTPGSSDYDALLEKTMKHLKPHNDDEENTDLPLLEEKLSAEESQEAADSFKRTKKFVPTRAHPSAPNQPPLETIVGFLTAPLDKLKDAFSKFPTDEMKNSS</sequence>
<evidence type="ECO:0000259" key="2">
    <source>
        <dbReference type="Pfam" id="PF01814"/>
    </source>
</evidence>
<gene>
    <name evidence="3" type="ORF">SISSUDRAFT_1052253</name>
</gene>
<feature type="domain" description="Hemerythrin-like" evidence="2">
    <location>
        <begin position="44"/>
        <end position="162"/>
    </location>
</feature>
<evidence type="ECO:0000313" key="4">
    <source>
        <dbReference type="Proteomes" id="UP000076798"/>
    </source>
</evidence>
<dbReference type="EMBL" id="KV428163">
    <property type="protein sequence ID" value="KZT34832.1"/>
    <property type="molecule type" value="Genomic_DNA"/>
</dbReference>